<organism evidence="3 4">
    <name type="scientific">Alistipes dispar</name>
    <dbReference type="NCBI Taxonomy" id="2585119"/>
    <lineage>
        <taxon>Bacteria</taxon>
        <taxon>Pseudomonadati</taxon>
        <taxon>Bacteroidota</taxon>
        <taxon>Bacteroidia</taxon>
        <taxon>Bacteroidales</taxon>
        <taxon>Rikenellaceae</taxon>
        <taxon>Alistipes</taxon>
    </lineage>
</organism>
<dbReference type="Gene3D" id="1.10.530.10">
    <property type="match status" value="1"/>
</dbReference>
<dbReference type="Pfam" id="PF01476">
    <property type="entry name" value="LysM"/>
    <property type="match status" value="2"/>
</dbReference>
<sequence length="334" mass="38601">MNISRKAIFLAGILLFCLPGLLRAQVRQTREEYIDRYKHIAVEQMERYGIPASITMAQGILESDCGNSLLSLRSNNHFGIKCKSNWRGGKVYHDDDAKGECFRAYPSVEASYFDHAEFLDSQPRYDSLFAYASDDYRSWARGLKAAGYATAPDYAQRLVRIIEESQLYLLDRPDGERLYAQRYGLSRDPEEWFSSQSSLERPAETSAVDPDNYRVTINAHEGYNVYATNGVHYVLAKADDTFENIGRKFRISPRNLRRFNDLKDKKAQPLPGETVYIERKKKRWEGNAQHHICRDGETAYSIGQSYGIRTRSVEKLNRLKRGEKLEKNRQIRIK</sequence>
<dbReference type="RefSeq" id="WP_141428946.1">
    <property type="nucleotide sequence ID" value="NZ_AP019736.1"/>
</dbReference>
<evidence type="ECO:0000256" key="1">
    <source>
        <dbReference type="ARBA" id="ARBA00022801"/>
    </source>
</evidence>
<evidence type="ECO:0000313" key="4">
    <source>
        <dbReference type="Proteomes" id="UP000319374"/>
    </source>
</evidence>
<name>A0A4Y1X1W3_9BACT</name>
<dbReference type="GeneID" id="98673624"/>
<dbReference type="CDD" id="cd00118">
    <property type="entry name" value="LysM"/>
    <property type="match status" value="1"/>
</dbReference>
<protein>
    <submittedName>
        <fullName evidence="3">N-acetylmuramoyl-L-alanine amidase</fullName>
    </submittedName>
</protein>
<dbReference type="InterPro" id="IPR051056">
    <property type="entry name" value="Glycosyl_Hydrolase_73"/>
</dbReference>
<dbReference type="InterPro" id="IPR002901">
    <property type="entry name" value="MGlyc_endo_b_GlcNAc-like_dom"/>
</dbReference>
<evidence type="ECO:0000313" key="3">
    <source>
        <dbReference type="EMBL" id="BBL07002.1"/>
    </source>
</evidence>
<dbReference type="Proteomes" id="UP000319374">
    <property type="component" value="Chromosome"/>
</dbReference>
<proteinExistence type="predicted"/>
<reference evidence="4" key="1">
    <citation type="submission" date="2019-06" db="EMBL/GenBank/DDBJ databases">
        <title>Alistipes onderdonkii subsp. vulgaris subsp. nov., Alistipes dispar sp. nov. and Alistipes communis sp. nov., isolated from human faeces, and creation of Alistipes onderdonkii subsp. onderdonkii subsp. nov.</title>
        <authorList>
            <person name="Sakamoto M."/>
            <person name="Ikeyama N."/>
            <person name="Ogata Y."/>
            <person name="Suda W."/>
            <person name="Iino T."/>
            <person name="Hattori M."/>
            <person name="Ohkuma M."/>
        </authorList>
    </citation>
    <scope>NUCLEOTIDE SEQUENCE [LARGE SCALE GENOMIC DNA]</scope>
    <source>
        <strain evidence="4">5CPEGH6</strain>
    </source>
</reference>
<keyword evidence="1" id="KW-0378">Hydrolase</keyword>
<dbReference type="OrthoDB" id="977752at2"/>
<evidence type="ECO:0000259" key="2">
    <source>
        <dbReference type="PROSITE" id="PS51782"/>
    </source>
</evidence>
<dbReference type="PANTHER" id="PTHR33308">
    <property type="entry name" value="PEPTIDOGLYCAN HYDROLASE FLGJ"/>
    <property type="match status" value="1"/>
</dbReference>
<dbReference type="Pfam" id="PF01832">
    <property type="entry name" value="Glucosaminidase"/>
    <property type="match status" value="1"/>
</dbReference>
<dbReference type="KEGG" id="ada:A5CPEGH6_16400"/>
<dbReference type="SMART" id="SM00047">
    <property type="entry name" value="LYZ2"/>
    <property type="match status" value="1"/>
</dbReference>
<dbReference type="PROSITE" id="PS51782">
    <property type="entry name" value="LYSM"/>
    <property type="match status" value="1"/>
</dbReference>
<dbReference type="GO" id="GO:0004040">
    <property type="term" value="F:amidase activity"/>
    <property type="evidence" value="ECO:0007669"/>
    <property type="project" value="InterPro"/>
</dbReference>
<dbReference type="InterPro" id="IPR018392">
    <property type="entry name" value="LysM"/>
</dbReference>
<feature type="domain" description="LysM" evidence="2">
    <location>
        <begin position="289"/>
        <end position="333"/>
    </location>
</feature>
<keyword evidence="4" id="KW-1185">Reference proteome</keyword>
<gene>
    <name evidence="3" type="ORF">A5CPEGH6_16400</name>
</gene>
<dbReference type="AlphaFoldDB" id="A0A4Y1X1W3"/>
<dbReference type="EMBL" id="AP019736">
    <property type="protein sequence ID" value="BBL07002.1"/>
    <property type="molecule type" value="Genomic_DNA"/>
</dbReference>
<dbReference type="PANTHER" id="PTHR33308:SF9">
    <property type="entry name" value="PEPTIDOGLYCAN HYDROLASE FLGJ"/>
    <property type="match status" value="1"/>
</dbReference>
<accession>A0A4Y1X1W3</accession>